<dbReference type="PANTHER" id="PTHR30032:SF4">
    <property type="entry name" value="AMIDASE ENHANCER"/>
    <property type="match status" value="1"/>
</dbReference>
<organism evidence="3 4">
    <name type="scientific">Hathewaya limosa</name>
    <name type="common">Clostridium limosum</name>
    <dbReference type="NCBI Taxonomy" id="1536"/>
    <lineage>
        <taxon>Bacteria</taxon>
        <taxon>Bacillati</taxon>
        <taxon>Bacillota</taxon>
        <taxon>Clostridia</taxon>
        <taxon>Eubacteriales</taxon>
        <taxon>Clostridiaceae</taxon>
        <taxon>Hathewaya</taxon>
    </lineage>
</organism>
<feature type="domain" description="Sporulation stage II protein D amidase enhancer LytB N-terminal" evidence="2">
    <location>
        <begin position="85"/>
        <end position="190"/>
    </location>
</feature>
<reference evidence="3 4" key="1">
    <citation type="submission" date="2023-07" db="EMBL/GenBank/DDBJ databases">
        <title>Genomic Encyclopedia of Type Strains, Phase IV (KMG-IV): sequencing the most valuable type-strain genomes for metagenomic binning, comparative biology and taxonomic classification.</title>
        <authorList>
            <person name="Goeker M."/>
        </authorList>
    </citation>
    <scope>NUCLEOTIDE SEQUENCE [LARGE SCALE GENOMIC DNA]</scope>
    <source>
        <strain evidence="3 4">DSM 1400</strain>
    </source>
</reference>
<dbReference type="RefSeq" id="WP_307354713.1">
    <property type="nucleotide sequence ID" value="NZ_BAAACJ010000024.1"/>
</dbReference>
<accession>A0ABU0JMW8</accession>
<dbReference type="PANTHER" id="PTHR30032">
    <property type="entry name" value="N-ACETYLMURAMOYL-L-ALANINE AMIDASE-RELATED"/>
    <property type="match status" value="1"/>
</dbReference>
<keyword evidence="1" id="KW-1133">Transmembrane helix</keyword>
<dbReference type="InterPro" id="IPR013693">
    <property type="entry name" value="SpoIID/LytB_N"/>
</dbReference>
<dbReference type="Pfam" id="PF08486">
    <property type="entry name" value="SpoIID"/>
    <property type="match status" value="1"/>
</dbReference>
<keyword evidence="1" id="KW-0812">Transmembrane</keyword>
<feature type="transmembrane region" description="Helical" evidence="1">
    <location>
        <begin position="12"/>
        <end position="34"/>
    </location>
</feature>
<keyword evidence="4" id="KW-1185">Reference proteome</keyword>
<keyword evidence="1" id="KW-0472">Membrane</keyword>
<protein>
    <submittedName>
        <fullName evidence="3">Stage II sporulation protein D</fullName>
    </submittedName>
</protein>
<dbReference type="InterPro" id="IPR051922">
    <property type="entry name" value="Bact_Sporulation_Assoc"/>
</dbReference>
<sequence length="362" mass="40752">MKKVIVSVKLRDILIGILIFNICIVIFSLIVVGVNKGNRQLKYGNTENKQIEHNNSKVDLDLKKEKDTIFNKKIDCCINLYLTREKRIVKLDLEQYVLGVVSAEMPANFNIEALKAQAVAARTYAVCHTKHLVGGGCSLNANADICDSVHCQAYISQEKRMKTWPKKERAELYNKVKEAVESTRGQVLSYDGELVMNPYYFATSSGKTENSEEVFKESKPYLKSVESPGEEVAPKYKTQFKFSNANFTTVMNSQFKGLNLNSNIIKDKINILERSQGGSIKQIKIGNITTTGKMIRKLFGLPSANFTISFESTNIVFNCKGYGHGVGMSQWGAGVMAREGKKYDEILRHYYSGIEIKTLNYK</sequence>
<dbReference type="NCBIfam" id="TIGR02870">
    <property type="entry name" value="spore_II_D"/>
    <property type="match status" value="1"/>
</dbReference>
<dbReference type="EMBL" id="JAUSWN010000001">
    <property type="protein sequence ID" value="MDQ0478408.1"/>
    <property type="molecule type" value="Genomic_DNA"/>
</dbReference>
<comment type="caution">
    <text evidence="3">The sequence shown here is derived from an EMBL/GenBank/DDBJ whole genome shotgun (WGS) entry which is preliminary data.</text>
</comment>
<name>A0ABU0JMW8_HATLI</name>
<proteinExistence type="predicted"/>
<dbReference type="Proteomes" id="UP001224418">
    <property type="component" value="Unassembled WGS sequence"/>
</dbReference>
<dbReference type="NCBIfam" id="TIGR02669">
    <property type="entry name" value="SpoIID_LytB"/>
    <property type="match status" value="1"/>
</dbReference>
<gene>
    <name evidence="3" type="ORF">QOZ93_000109</name>
</gene>
<dbReference type="InterPro" id="IPR013486">
    <property type="entry name" value="SpoIID/LytB"/>
</dbReference>
<evidence type="ECO:0000313" key="4">
    <source>
        <dbReference type="Proteomes" id="UP001224418"/>
    </source>
</evidence>
<dbReference type="InterPro" id="IPR014225">
    <property type="entry name" value="Spore_II_D_firmicutes"/>
</dbReference>
<evidence type="ECO:0000256" key="1">
    <source>
        <dbReference type="SAM" id="Phobius"/>
    </source>
</evidence>
<evidence type="ECO:0000259" key="2">
    <source>
        <dbReference type="Pfam" id="PF08486"/>
    </source>
</evidence>
<evidence type="ECO:0000313" key="3">
    <source>
        <dbReference type="EMBL" id="MDQ0478408.1"/>
    </source>
</evidence>